<dbReference type="EMBL" id="CAJVQC010005782">
    <property type="protein sequence ID" value="CAG8558749.1"/>
    <property type="molecule type" value="Genomic_DNA"/>
</dbReference>
<dbReference type="Proteomes" id="UP000789920">
    <property type="component" value="Unassembled WGS sequence"/>
</dbReference>
<evidence type="ECO:0000313" key="2">
    <source>
        <dbReference type="Proteomes" id="UP000789920"/>
    </source>
</evidence>
<sequence length="312" mass="35496">MLDLRVDESTISCILKIAEEQLDNNNINSNTKQHKTVTYPELDLALKELEPDHTLATQYHSGHKTNKEQNANSSHKLNPLIIGKYKKPRCFKNINISNLLMTYRNSTKAWMIISLFQEWVLEFDYQVGLKYRGQCVLLLLNNCSSHDISGVTLRFTDILFLASNTTSRIQLMNASYHTKIISTNDNSGLGSLEDFCQTTDPVLNDIANALEALGLPDSINIKEFLAIPKKNVVYEVSLDNQVIIELVETFKMNNPTDTDLEDADDSLEILIVSTNMATVSLKTMLTFLLQQNNMKIYINLVERIEKFIKKTK</sequence>
<evidence type="ECO:0000313" key="1">
    <source>
        <dbReference type="EMBL" id="CAG8558749.1"/>
    </source>
</evidence>
<gene>
    <name evidence="1" type="ORF">RPERSI_LOCUS4275</name>
</gene>
<organism evidence="1 2">
    <name type="scientific">Racocetra persica</name>
    <dbReference type="NCBI Taxonomy" id="160502"/>
    <lineage>
        <taxon>Eukaryota</taxon>
        <taxon>Fungi</taxon>
        <taxon>Fungi incertae sedis</taxon>
        <taxon>Mucoromycota</taxon>
        <taxon>Glomeromycotina</taxon>
        <taxon>Glomeromycetes</taxon>
        <taxon>Diversisporales</taxon>
        <taxon>Gigasporaceae</taxon>
        <taxon>Racocetra</taxon>
    </lineage>
</organism>
<comment type="caution">
    <text evidence="1">The sequence shown here is derived from an EMBL/GenBank/DDBJ whole genome shotgun (WGS) entry which is preliminary data.</text>
</comment>
<name>A0ACA9M0T9_9GLOM</name>
<feature type="non-terminal residue" evidence="1">
    <location>
        <position position="312"/>
    </location>
</feature>
<proteinExistence type="predicted"/>
<protein>
    <submittedName>
        <fullName evidence="1">37111_t:CDS:1</fullName>
    </submittedName>
</protein>
<keyword evidence="2" id="KW-1185">Reference proteome</keyword>
<reference evidence="1" key="1">
    <citation type="submission" date="2021-06" db="EMBL/GenBank/DDBJ databases">
        <authorList>
            <person name="Kallberg Y."/>
            <person name="Tangrot J."/>
            <person name="Rosling A."/>
        </authorList>
    </citation>
    <scope>NUCLEOTIDE SEQUENCE</scope>
    <source>
        <strain evidence="1">MA461A</strain>
    </source>
</reference>
<accession>A0ACA9M0T9</accession>